<evidence type="ECO:0000259" key="9">
    <source>
        <dbReference type="PROSITE" id="PS51192"/>
    </source>
</evidence>
<feature type="domain" description="Helicase C-terminal" evidence="10">
    <location>
        <begin position="255"/>
        <end position="403"/>
    </location>
</feature>
<evidence type="ECO:0000256" key="6">
    <source>
        <dbReference type="PROSITE-ProRule" id="PRU00552"/>
    </source>
</evidence>
<dbReference type="InterPro" id="IPR014014">
    <property type="entry name" value="RNA_helicase_DEAD_Q_motif"/>
</dbReference>
<dbReference type="InterPro" id="IPR011545">
    <property type="entry name" value="DEAD/DEAH_box_helicase_dom"/>
</dbReference>
<dbReference type="PANTHER" id="PTHR47959">
    <property type="entry name" value="ATP-DEPENDENT RNA HELICASE RHLE-RELATED"/>
    <property type="match status" value="1"/>
</dbReference>
<feature type="domain" description="Helicase ATP-binding" evidence="9">
    <location>
        <begin position="53"/>
        <end position="224"/>
    </location>
</feature>
<dbReference type="InterPro" id="IPR027417">
    <property type="entry name" value="P-loop_NTPase"/>
</dbReference>
<proteinExistence type="inferred from homology"/>
<feature type="domain" description="DEAD-box RNA helicase Q" evidence="11">
    <location>
        <begin position="22"/>
        <end position="50"/>
    </location>
</feature>
<evidence type="ECO:0000256" key="3">
    <source>
        <dbReference type="ARBA" id="ARBA00022801"/>
    </source>
</evidence>
<evidence type="ECO:0000313" key="13">
    <source>
        <dbReference type="Proteomes" id="UP001153954"/>
    </source>
</evidence>
<dbReference type="CDD" id="cd18787">
    <property type="entry name" value="SF2_C_DEAD"/>
    <property type="match status" value="1"/>
</dbReference>
<evidence type="ECO:0000256" key="4">
    <source>
        <dbReference type="ARBA" id="ARBA00022806"/>
    </source>
</evidence>
<gene>
    <name evidence="12" type="ORF">EEDITHA_LOCUS6967</name>
</gene>
<keyword evidence="2 7" id="KW-0547">Nucleotide-binding</keyword>
<dbReference type="PANTHER" id="PTHR47959:SF13">
    <property type="entry name" value="ATP-DEPENDENT RNA HELICASE RHLE"/>
    <property type="match status" value="1"/>
</dbReference>
<sequence length="725" mass="82986">MVLAHNILDSERTTDVQIFQDVTFDTMLLSNDTLDGLKESGFLKPSPIQLHAVPLGKCGFDLILEAKSGTGKTAVFTIIALENLDLDKDLQVIVLAPTREIAAQICDVFKQIGCKYDGLCVEVVMGGMPIQDDIRKFKENKVHVLVASPGRLKHLIYDKHINTSSVRLLILDEADKLMEKSFLPDIKFIHSVLPTQKQVILSSATYPRNSKELINQFVHGAQHICPSSDCILLGVEQKVTFVKYHDNIVKQIENRLTELLKILTKKEFKQCLIFCNYQSRVEELHKMLSREKWPAEQLYGKQEQNDRLDAIKTLQEYKCRLLITTDLAARGIDASNVDLVINFEPPFEWQTYLHRIGRAGRYGSYGMAVTILCEGREKKSFLKILKSLKIPINLTLLWSEDIANENIDEELTDLTTSSTTSEISEDKNYIELWQNLCQNEDTQDINENLESFDDLFKSFQELESNENDVMSFSDLLTSFNNNHTSNLDKSLVCQYKCLNIPNKVPKHYFKRLNDLKEIILNRTSKEDNANFEDQNKSNLLENLTCEKSALLQTENDYFQHKSISGIDKQHLSYNGKSNIKKNEEINKKLDTEVNNSAEILKLGLPLAFASSKNSPRSNKSNCVITTVSKNSNKKIYKESDECKEYRKKENRSDSELINTKSTHESHHSGRTKISNPVINKCKDTSSGSKVYQKNNTTDYYINWYHQLKLKAKQIEFAIYVDELSK</sequence>
<dbReference type="SUPFAM" id="SSF52540">
    <property type="entry name" value="P-loop containing nucleoside triphosphate hydrolases"/>
    <property type="match status" value="1"/>
</dbReference>
<keyword evidence="5 7" id="KW-0067">ATP-binding</keyword>
<feature type="short sequence motif" description="Q motif" evidence="6">
    <location>
        <begin position="22"/>
        <end position="50"/>
    </location>
</feature>
<comment type="caution">
    <text evidence="12">The sequence shown here is derived from an EMBL/GenBank/DDBJ whole genome shotgun (WGS) entry which is preliminary data.</text>
</comment>
<comment type="similarity">
    <text evidence="7">Belongs to the DEAD box helicase family.</text>
</comment>
<dbReference type="Gene3D" id="3.40.50.300">
    <property type="entry name" value="P-loop containing nucleotide triphosphate hydrolases"/>
    <property type="match status" value="2"/>
</dbReference>
<dbReference type="InterPro" id="IPR000629">
    <property type="entry name" value="RNA-helicase_DEAD-box_CS"/>
</dbReference>
<evidence type="ECO:0000256" key="7">
    <source>
        <dbReference type="RuleBase" id="RU000492"/>
    </source>
</evidence>
<dbReference type="Proteomes" id="UP001153954">
    <property type="component" value="Unassembled WGS sequence"/>
</dbReference>
<dbReference type="GO" id="GO:0005829">
    <property type="term" value="C:cytosol"/>
    <property type="evidence" value="ECO:0007669"/>
    <property type="project" value="TreeGrafter"/>
</dbReference>
<dbReference type="SMART" id="SM00490">
    <property type="entry name" value="HELICc"/>
    <property type="match status" value="1"/>
</dbReference>
<reference evidence="12" key="1">
    <citation type="submission" date="2022-03" db="EMBL/GenBank/DDBJ databases">
        <authorList>
            <person name="Tunstrom K."/>
        </authorList>
    </citation>
    <scope>NUCLEOTIDE SEQUENCE</scope>
</reference>
<dbReference type="InterPro" id="IPR050079">
    <property type="entry name" value="DEAD_box_RNA_helicase"/>
</dbReference>
<organism evidence="12 13">
    <name type="scientific">Euphydryas editha</name>
    <name type="common">Edith's checkerspot</name>
    <dbReference type="NCBI Taxonomy" id="104508"/>
    <lineage>
        <taxon>Eukaryota</taxon>
        <taxon>Metazoa</taxon>
        <taxon>Ecdysozoa</taxon>
        <taxon>Arthropoda</taxon>
        <taxon>Hexapoda</taxon>
        <taxon>Insecta</taxon>
        <taxon>Pterygota</taxon>
        <taxon>Neoptera</taxon>
        <taxon>Endopterygota</taxon>
        <taxon>Lepidoptera</taxon>
        <taxon>Glossata</taxon>
        <taxon>Ditrysia</taxon>
        <taxon>Papilionoidea</taxon>
        <taxon>Nymphalidae</taxon>
        <taxon>Nymphalinae</taxon>
        <taxon>Euphydryas</taxon>
    </lineage>
</organism>
<dbReference type="InterPro" id="IPR001650">
    <property type="entry name" value="Helicase_C-like"/>
</dbReference>
<dbReference type="InterPro" id="IPR014001">
    <property type="entry name" value="Helicase_ATP-bd"/>
</dbReference>
<dbReference type="EC" id="3.6.4.13" evidence="1"/>
<accession>A0AAU9TZW7</accession>
<dbReference type="SMART" id="SM00487">
    <property type="entry name" value="DEXDc"/>
    <property type="match status" value="1"/>
</dbReference>
<evidence type="ECO:0000256" key="5">
    <source>
        <dbReference type="ARBA" id="ARBA00022840"/>
    </source>
</evidence>
<dbReference type="Pfam" id="PF00271">
    <property type="entry name" value="Helicase_C"/>
    <property type="match status" value="1"/>
</dbReference>
<dbReference type="GO" id="GO:0010468">
    <property type="term" value="P:regulation of gene expression"/>
    <property type="evidence" value="ECO:0007669"/>
    <property type="project" value="UniProtKB-ARBA"/>
</dbReference>
<keyword evidence="3 7" id="KW-0378">Hydrolase</keyword>
<evidence type="ECO:0000259" key="10">
    <source>
        <dbReference type="PROSITE" id="PS51194"/>
    </source>
</evidence>
<keyword evidence="4 7" id="KW-0347">Helicase</keyword>
<name>A0AAU9TZW7_EUPED</name>
<evidence type="ECO:0000256" key="8">
    <source>
        <dbReference type="SAM" id="MobiDB-lite"/>
    </source>
</evidence>
<evidence type="ECO:0000313" key="12">
    <source>
        <dbReference type="EMBL" id="CAH2091074.1"/>
    </source>
</evidence>
<dbReference type="AlphaFoldDB" id="A0AAU9TZW7"/>
<dbReference type="GO" id="GO:0003676">
    <property type="term" value="F:nucleic acid binding"/>
    <property type="evidence" value="ECO:0007669"/>
    <property type="project" value="InterPro"/>
</dbReference>
<dbReference type="EMBL" id="CAKOGL010000010">
    <property type="protein sequence ID" value="CAH2091074.1"/>
    <property type="molecule type" value="Genomic_DNA"/>
</dbReference>
<dbReference type="GO" id="GO:0016787">
    <property type="term" value="F:hydrolase activity"/>
    <property type="evidence" value="ECO:0007669"/>
    <property type="project" value="UniProtKB-KW"/>
</dbReference>
<dbReference type="Pfam" id="PF00270">
    <property type="entry name" value="DEAD"/>
    <property type="match status" value="1"/>
</dbReference>
<evidence type="ECO:0000256" key="1">
    <source>
        <dbReference type="ARBA" id="ARBA00012552"/>
    </source>
</evidence>
<dbReference type="PROSITE" id="PS51195">
    <property type="entry name" value="Q_MOTIF"/>
    <property type="match status" value="1"/>
</dbReference>
<keyword evidence="13" id="KW-1185">Reference proteome</keyword>
<evidence type="ECO:0000256" key="2">
    <source>
        <dbReference type="ARBA" id="ARBA00022741"/>
    </source>
</evidence>
<dbReference type="GO" id="GO:0003724">
    <property type="term" value="F:RNA helicase activity"/>
    <property type="evidence" value="ECO:0007669"/>
    <property type="project" value="UniProtKB-EC"/>
</dbReference>
<feature type="region of interest" description="Disordered" evidence="8">
    <location>
        <begin position="648"/>
        <end position="678"/>
    </location>
</feature>
<dbReference type="PROSITE" id="PS51194">
    <property type="entry name" value="HELICASE_CTER"/>
    <property type="match status" value="1"/>
</dbReference>
<evidence type="ECO:0000259" key="11">
    <source>
        <dbReference type="PROSITE" id="PS51195"/>
    </source>
</evidence>
<dbReference type="PROSITE" id="PS51192">
    <property type="entry name" value="HELICASE_ATP_BIND_1"/>
    <property type="match status" value="1"/>
</dbReference>
<dbReference type="PROSITE" id="PS00039">
    <property type="entry name" value="DEAD_ATP_HELICASE"/>
    <property type="match status" value="1"/>
</dbReference>
<protein>
    <recommendedName>
        <fullName evidence="1">RNA helicase</fullName>
        <ecNumber evidence="1">3.6.4.13</ecNumber>
    </recommendedName>
</protein>
<dbReference type="GO" id="GO:0005524">
    <property type="term" value="F:ATP binding"/>
    <property type="evidence" value="ECO:0007669"/>
    <property type="project" value="UniProtKB-KW"/>
</dbReference>